<sequence length="249" mass="28772">MKKLHFVILLAICVTIHAEVSSVSSKHIDDHKPHIKATGKDDTAGEIDPMKLYQRLLRKKRMEQTTALKNIAAIPEIKKQNSVVNELVASIKRVISTAKKAIIDTKFDPLQSQFPVDNEDLREHVASIIENIPFLCEFILYYPNILRKEYTKNVEFKELVNWAYKFVHDFGIYDEITLQLLNLAGQELGIIERDENYVNPYDRSRLQEKMQRDAVAEANEARDAKKKAKKAEEKQKKKEKGPKLSKKEL</sequence>
<evidence type="ECO:0000313" key="2">
    <source>
        <dbReference type="WBParaSite" id="PS1159_v2.g21029.t1"/>
    </source>
</evidence>
<reference evidence="2" key="1">
    <citation type="submission" date="2022-11" db="UniProtKB">
        <authorList>
            <consortium name="WormBaseParasite"/>
        </authorList>
    </citation>
    <scope>IDENTIFICATION</scope>
</reference>
<dbReference type="WBParaSite" id="PS1159_v2.g21029.t1">
    <property type="protein sequence ID" value="PS1159_v2.g21029.t1"/>
    <property type="gene ID" value="PS1159_v2.g21029"/>
</dbReference>
<name>A0AC35FUL3_9BILA</name>
<dbReference type="Proteomes" id="UP000887580">
    <property type="component" value="Unplaced"/>
</dbReference>
<protein>
    <submittedName>
        <fullName evidence="2">Coiled-coil domain-containing protein 134</fullName>
    </submittedName>
</protein>
<organism evidence="1 2">
    <name type="scientific">Panagrolaimus sp. PS1159</name>
    <dbReference type="NCBI Taxonomy" id="55785"/>
    <lineage>
        <taxon>Eukaryota</taxon>
        <taxon>Metazoa</taxon>
        <taxon>Ecdysozoa</taxon>
        <taxon>Nematoda</taxon>
        <taxon>Chromadorea</taxon>
        <taxon>Rhabditida</taxon>
        <taxon>Tylenchina</taxon>
        <taxon>Panagrolaimomorpha</taxon>
        <taxon>Panagrolaimoidea</taxon>
        <taxon>Panagrolaimidae</taxon>
        <taxon>Panagrolaimus</taxon>
    </lineage>
</organism>
<proteinExistence type="predicted"/>
<evidence type="ECO:0000313" key="1">
    <source>
        <dbReference type="Proteomes" id="UP000887580"/>
    </source>
</evidence>
<accession>A0AC35FUL3</accession>